<organism evidence="2 3">
    <name type="scientific">Coccidioides immitis RMSCC 2394</name>
    <dbReference type="NCBI Taxonomy" id="404692"/>
    <lineage>
        <taxon>Eukaryota</taxon>
        <taxon>Fungi</taxon>
        <taxon>Dikarya</taxon>
        <taxon>Ascomycota</taxon>
        <taxon>Pezizomycotina</taxon>
        <taxon>Eurotiomycetes</taxon>
        <taxon>Eurotiomycetidae</taxon>
        <taxon>Onygenales</taxon>
        <taxon>Onygenaceae</taxon>
        <taxon>Coccidioides</taxon>
    </lineage>
</organism>
<reference evidence="3" key="1">
    <citation type="journal article" date="2010" name="Genome Res.">
        <title>Population genomic sequencing of Coccidioides fungi reveals recent hybridization and transposon control.</title>
        <authorList>
            <person name="Neafsey D.E."/>
            <person name="Barker B.M."/>
            <person name="Sharpton T.J."/>
            <person name="Stajich J.E."/>
            <person name="Park D.J."/>
            <person name="Whiston E."/>
            <person name="Hung C.-Y."/>
            <person name="McMahan C."/>
            <person name="White J."/>
            <person name="Sykes S."/>
            <person name="Heiman D."/>
            <person name="Young S."/>
            <person name="Zeng Q."/>
            <person name="Abouelleil A."/>
            <person name="Aftuck L."/>
            <person name="Bessette D."/>
            <person name="Brown A."/>
            <person name="FitzGerald M."/>
            <person name="Lui A."/>
            <person name="Macdonald J.P."/>
            <person name="Priest M."/>
            <person name="Orbach M.J."/>
            <person name="Galgiani J.N."/>
            <person name="Kirkland T.N."/>
            <person name="Cole G.T."/>
            <person name="Birren B.W."/>
            <person name="Henn M.R."/>
            <person name="Taylor J.W."/>
            <person name="Rounsley S.D."/>
        </authorList>
    </citation>
    <scope>NUCLEOTIDE SEQUENCE [LARGE SCALE GENOMIC DNA]</scope>
    <source>
        <strain evidence="3">RMSCC 2394</strain>
    </source>
</reference>
<proteinExistence type="predicted"/>
<evidence type="ECO:0000313" key="2">
    <source>
        <dbReference type="EMBL" id="KMP07630.1"/>
    </source>
</evidence>
<protein>
    <submittedName>
        <fullName evidence="2">Uncharacterized protein</fullName>
    </submittedName>
</protein>
<gene>
    <name evidence="2" type="ORF">CIRG_07311</name>
</gene>
<evidence type="ECO:0000313" key="3">
    <source>
        <dbReference type="Proteomes" id="UP000054565"/>
    </source>
</evidence>
<dbReference type="Proteomes" id="UP000054565">
    <property type="component" value="Unassembled WGS sequence"/>
</dbReference>
<feature type="compositionally biased region" description="Basic and acidic residues" evidence="1">
    <location>
        <begin position="62"/>
        <end position="79"/>
    </location>
</feature>
<name>A0A0J6YJ23_COCIT</name>
<dbReference type="AlphaFoldDB" id="A0A0J6YJ23"/>
<sequence length="181" mass="20158">MPHTPMKPIHPRLLSWKFFQLANPYSADDIEPDLSPKLEIPRVVLWWSVLSARNGSLPEQLQGEKERKGKEENRGRNDEGGGEGGGMDSPTIRCSGMNVPRWKGSRCWSLRNTGCNDGECLHNKEPNTFPCAESTRRRNGTQTMLRNGNGCILGACTSIGDASRVDFKRPSHSAAQTEHTR</sequence>
<feature type="region of interest" description="Disordered" evidence="1">
    <location>
        <begin position="58"/>
        <end position="93"/>
    </location>
</feature>
<accession>A0A0J6YJ23</accession>
<dbReference type="EMBL" id="DS028097">
    <property type="protein sequence ID" value="KMP07630.1"/>
    <property type="molecule type" value="Genomic_DNA"/>
</dbReference>
<evidence type="ECO:0000256" key="1">
    <source>
        <dbReference type="SAM" id="MobiDB-lite"/>
    </source>
</evidence>